<sequence>MINFVTDSSLITSHSLLSLILNCLASHFEILLDPFYFKLFDIVLFFRMVSITI</sequence>
<reference evidence="1" key="1">
    <citation type="submission" date="2023-07" db="EMBL/GenBank/DDBJ databases">
        <authorList>
            <consortium name="AG Swart"/>
            <person name="Singh M."/>
            <person name="Singh A."/>
            <person name="Seah K."/>
            <person name="Emmerich C."/>
        </authorList>
    </citation>
    <scope>NUCLEOTIDE SEQUENCE</scope>
    <source>
        <strain evidence="1">DP1</strain>
    </source>
</reference>
<comment type="caution">
    <text evidence="1">The sequence shown here is derived from an EMBL/GenBank/DDBJ whole genome shotgun (WGS) entry which is preliminary data.</text>
</comment>
<protein>
    <submittedName>
        <fullName evidence="1">Uncharacterized protein</fullName>
    </submittedName>
</protein>
<evidence type="ECO:0000313" key="1">
    <source>
        <dbReference type="EMBL" id="CAI2360476.1"/>
    </source>
</evidence>
<accession>A0AAD1U5E2</accession>
<dbReference type="AlphaFoldDB" id="A0AAD1U5E2"/>
<dbReference type="EMBL" id="CAMPGE010001673">
    <property type="protein sequence ID" value="CAI2360476.1"/>
    <property type="molecule type" value="Genomic_DNA"/>
</dbReference>
<evidence type="ECO:0000313" key="2">
    <source>
        <dbReference type="Proteomes" id="UP001295684"/>
    </source>
</evidence>
<dbReference type="Proteomes" id="UP001295684">
    <property type="component" value="Unassembled WGS sequence"/>
</dbReference>
<organism evidence="1 2">
    <name type="scientific">Euplotes crassus</name>
    <dbReference type="NCBI Taxonomy" id="5936"/>
    <lineage>
        <taxon>Eukaryota</taxon>
        <taxon>Sar</taxon>
        <taxon>Alveolata</taxon>
        <taxon>Ciliophora</taxon>
        <taxon>Intramacronucleata</taxon>
        <taxon>Spirotrichea</taxon>
        <taxon>Hypotrichia</taxon>
        <taxon>Euplotida</taxon>
        <taxon>Euplotidae</taxon>
        <taxon>Moneuplotes</taxon>
    </lineage>
</organism>
<keyword evidence="2" id="KW-1185">Reference proteome</keyword>
<name>A0AAD1U5E2_EUPCR</name>
<gene>
    <name evidence="1" type="ORF">ECRASSUSDP1_LOCUS1780</name>
</gene>
<proteinExistence type="predicted"/>